<evidence type="ECO:0000313" key="2">
    <source>
        <dbReference type="EMBL" id="TDE12356.1"/>
    </source>
</evidence>
<protein>
    <submittedName>
        <fullName evidence="2">Uncharacterized protein</fullName>
    </submittedName>
</protein>
<evidence type="ECO:0000256" key="1">
    <source>
        <dbReference type="SAM" id="Phobius"/>
    </source>
</evidence>
<reference evidence="2 3" key="1">
    <citation type="submission" date="2019-03" db="EMBL/GenBank/DDBJ databases">
        <title>Dyadobacter AR-3-6 sp. nov., isolated from arctic soil.</title>
        <authorList>
            <person name="Chaudhary D.K."/>
        </authorList>
    </citation>
    <scope>NUCLEOTIDE SEQUENCE [LARGE SCALE GENOMIC DNA]</scope>
    <source>
        <strain evidence="2 3">AR-3-6</strain>
    </source>
</reference>
<comment type="caution">
    <text evidence="2">The sequence shown here is derived from an EMBL/GenBank/DDBJ whole genome shotgun (WGS) entry which is preliminary data.</text>
</comment>
<dbReference type="Gene3D" id="3.40.30.10">
    <property type="entry name" value="Glutaredoxin"/>
    <property type="match status" value="1"/>
</dbReference>
<feature type="transmembrane region" description="Helical" evidence="1">
    <location>
        <begin position="7"/>
        <end position="28"/>
    </location>
</feature>
<organism evidence="2 3">
    <name type="scientific">Dyadobacter psychrotolerans</name>
    <dbReference type="NCBI Taxonomy" id="2541721"/>
    <lineage>
        <taxon>Bacteria</taxon>
        <taxon>Pseudomonadati</taxon>
        <taxon>Bacteroidota</taxon>
        <taxon>Cytophagia</taxon>
        <taxon>Cytophagales</taxon>
        <taxon>Spirosomataceae</taxon>
        <taxon>Dyadobacter</taxon>
    </lineage>
</organism>
<dbReference type="InterPro" id="IPR036249">
    <property type="entry name" value="Thioredoxin-like_sf"/>
</dbReference>
<accession>A0A4R5DEQ4</accession>
<proteinExistence type="predicted"/>
<keyword evidence="1" id="KW-0812">Transmembrane</keyword>
<keyword evidence="3" id="KW-1185">Reference proteome</keyword>
<keyword evidence="1" id="KW-0472">Membrane</keyword>
<dbReference type="SUPFAM" id="SSF52833">
    <property type="entry name" value="Thioredoxin-like"/>
    <property type="match status" value="1"/>
</dbReference>
<dbReference type="OrthoDB" id="982604at2"/>
<keyword evidence="1" id="KW-1133">Transmembrane helix</keyword>
<sequence length="217" mass="24348">MNKYSKAGLLIVTLVIPALIFTFLRFFATNHYGVPFYHPLTDSKGKVIVNNEDTLFYEVKGIKALKPDGQEVSKEVFKNKLTVVNYLPGACDDTCQITMGNLDRVYQLRQAIVNLNLLTITGVPSDSSENTKVLQSKEGWLVVISSTSDLEETLNKTLKYQTKVPGAKTNSANNKLILIDENGHIRGYYNGTDPEEANRLMAEIKILDFEKREALKK</sequence>
<evidence type="ECO:0000313" key="3">
    <source>
        <dbReference type="Proteomes" id="UP000294850"/>
    </source>
</evidence>
<dbReference type="EMBL" id="SMFL01000009">
    <property type="protein sequence ID" value="TDE12356.1"/>
    <property type="molecule type" value="Genomic_DNA"/>
</dbReference>
<gene>
    <name evidence="2" type="ORF">E0F88_21910</name>
</gene>
<dbReference type="RefSeq" id="WP_131960424.1">
    <property type="nucleotide sequence ID" value="NZ_SMFL01000009.1"/>
</dbReference>
<dbReference type="AlphaFoldDB" id="A0A4R5DEQ4"/>
<name>A0A4R5DEQ4_9BACT</name>
<dbReference type="Proteomes" id="UP000294850">
    <property type="component" value="Unassembled WGS sequence"/>
</dbReference>